<keyword evidence="13" id="KW-0407">Ion channel</keyword>
<evidence type="ECO:0000256" key="16">
    <source>
        <dbReference type="ARBA" id="ARBA00023054"/>
    </source>
</evidence>
<evidence type="ECO:0000256" key="22">
    <source>
        <dbReference type="ARBA" id="ARBA00023175"/>
    </source>
</evidence>
<evidence type="ECO:0000256" key="29">
    <source>
        <dbReference type="SAM" id="MobiDB-lite"/>
    </source>
</evidence>
<dbReference type="InterPro" id="IPR027417">
    <property type="entry name" value="P-loop_NTPase"/>
</dbReference>
<protein>
    <recommendedName>
        <fullName evidence="28">Chloride channel protein</fullName>
    </recommendedName>
</protein>
<feature type="compositionally biased region" description="Polar residues" evidence="29">
    <location>
        <begin position="1433"/>
        <end position="1449"/>
    </location>
</feature>
<dbReference type="InterPro" id="IPR000375">
    <property type="entry name" value="Dynamin_stalk"/>
</dbReference>
<evidence type="ECO:0000256" key="3">
    <source>
        <dbReference type="ARBA" id="ARBA00004245"/>
    </source>
</evidence>
<dbReference type="GO" id="GO:0034707">
    <property type="term" value="C:chloride channel complex"/>
    <property type="evidence" value="ECO:0007669"/>
    <property type="project" value="UniProtKB-KW"/>
</dbReference>
<dbReference type="InterPro" id="IPR020850">
    <property type="entry name" value="GED_dom"/>
</dbReference>
<feature type="region of interest" description="Disordered" evidence="29">
    <location>
        <begin position="1233"/>
        <end position="1302"/>
    </location>
</feature>
<evidence type="ECO:0000256" key="19">
    <source>
        <dbReference type="ARBA" id="ARBA00023134"/>
    </source>
</evidence>
<dbReference type="Gene3D" id="3.40.50.300">
    <property type="entry name" value="P-loop containing nucleotide triphosphate hydrolases"/>
    <property type="match status" value="1"/>
</dbReference>
<dbReference type="GO" id="GO:0012505">
    <property type="term" value="C:endomembrane system"/>
    <property type="evidence" value="ECO:0007669"/>
    <property type="project" value="UniProtKB-SubCell"/>
</dbReference>
<dbReference type="SMART" id="SM00233">
    <property type="entry name" value="PH"/>
    <property type="match status" value="1"/>
</dbReference>
<evidence type="ECO:0000256" key="24">
    <source>
        <dbReference type="ARBA" id="ARBA00023214"/>
    </source>
</evidence>
<evidence type="ECO:0000256" key="6">
    <source>
        <dbReference type="ARBA" id="ARBA00022448"/>
    </source>
</evidence>
<feature type="compositionally biased region" description="Polar residues" evidence="29">
    <location>
        <begin position="1247"/>
        <end position="1277"/>
    </location>
</feature>
<dbReference type="SUPFAM" id="SSF52540">
    <property type="entry name" value="P-loop containing nucleoside triphosphate hydrolases"/>
    <property type="match status" value="1"/>
</dbReference>
<evidence type="ECO:0000259" key="30">
    <source>
        <dbReference type="PROSITE" id="PS50003"/>
    </source>
</evidence>
<reference evidence="34" key="1">
    <citation type="submission" date="2023-08" db="EMBL/GenBank/DDBJ databases">
        <title>A de novo genome assembly of Solanum verrucosum Schlechtendal, a Mexican diploid species geographically isolated from the other diploid A-genome species in potato relatives.</title>
        <authorList>
            <person name="Hosaka K."/>
        </authorList>
    </citation>
    <scope>NUCLEOTIDE SEQUENCE</scope>
    <source>
        <tissue evidence="34">Young leaves</tissue>
    </source>
</reference>
<keyword evidence="6 28" id="KW-0813">Transport</keyword>
<evidence type="ECO:0000259" key="31">
    <source>
        <dbReference type="PROSITE" id="PS51371"/>
    </source>
</evidence>
<keyword evidence="15" id="KW-0007">Acetylation</keyword>
<feature type="domain" description="GED" evidence="32">
    <location>
        <begin position="1467"/>
        <end position="1560"/>
    </location>
</feature>
<sequence length="1624" mass="176016">MMRDQEDIENEGVGVMVMEDGKDLERNISSESGFREPLLKSKSRVNNTSQIAIIGANVCPIESLDYDDLMLEDKYFRAFATFAGCNLGLATCAAILCAFIAPAAAGSGIPEVKAYLNGVDAHSILAPSTLFVKIIGSVLGVSAGFVVGKEGPMVHTGACIANLLGQGGSRKYHLTWKWLRYFKNDRDRRDLITCGAAAGVAAAFRAPVGGVLFALEEVASWWRSALLWRTFFTTAIVAMVLRSCIQFCRSGNCGLFGQGGLIMFDVNSGSPNYNTVDVLAVLTIGVLGGLLGSLYNYLVDKVLRTYSIINERGPAFKVMLVMTISILTSLCSYGLPWFASCTPCPVGLEEKCPTVGRSGNYKNFQCPAGHYNDLASLFMNTNDDAIRNLFSAENSSEFHLSTLFVFFAGVYCLGIITYGIAIPSGLFIPVILAGASYGRLVGSVLGSVSNLNNGLFALLGAASFLGGTMRMTVSLCVILLELTNNLLMLPLVMLVLLVSKTVADSFNKGVYDQIVKMKGLPYLEAHAEPYMRQLAAGDVCSGPLVTFSGVEKVGNIVHALKFTRHNGFPVVDLPPFSDAPEFCGLVLRSHLVVLLKGKTFTKLSVLSGSNILKRFHAFDFAKPGSGKGLKFEDLSFSPEEMEMYVDLHPITNTSPYTVVETMSLAKAAILFRELGLRHLCVVPKTTKRNPIVGILTRHDFMPEHIKGLGSMEAIEELEQLGDAMRQAAALLADEDVDEATASNKRPSTFLNVVALGNTGAGKSAVLNSLLGHPALPTGEGGATRAPICIELKKDSSLNSKSIILQIDSKSQQVSASEAFSQAAISSIHIIVQFSVNLFSLKAYKLDRLSKISNKSRDEIYLKLRTSTAPPLKLVDLPGVDKGHIDDALSTYVARSDAILLVVIPAALAPEISSYKALRLVKEHDGECTRTIGIISKVDQAASDPKVLAAIHALLLNQGPPSTSNIPWVALIGQSVSIASAQSGNVGNDNSLETAWRAESESLKSILTKAPQSKLGRVALVEVLAQQIRNRMKVRLPNLLSGLQGKSQSIKDELVKFGDQMVNSAEGTKALALELCREFEDKFLEHLTTGEGGGWKVIASFEGKFPDRIKQLPMDRHFELKNVKRVVLEADGYQPYLISPEKGLRSLIKSVLELAKEPSTLCVEEVHRVLVDIVSKAANSTPGLGKYPPFKQEVIAIATTALDGFRTEAKNMVIALVDMERVYVPPQHFIRLVQRRMDRQRRDDGLKNPSSKKAAQAEQSMLNRATSSQAGDEQSSSKSGKDKSAQQDKDSQEGPVLKTAGPDGEITAGFLLKKSDKKSGWSKRWFVLNDKTGKLGYTKKQEERHFHGVITLEECNLEEASEEGEPSKSSKDKKATGPDGGKGPSLVFKLTNRVQYKTILKAQSTVILKAESLAEKTEWLNKLKSVISSKGGQVIAESSQPMRPSLSEGTPGTPDMMTRKPADPEEELRWMAQEVRGYVEAVLNSLAANVPKAVVLCQVEKAREDMLNKLYSSVSAQSRAKIEELLLEDHNVKRRREHFQKQSSLLAKVTQQLSVHDNRAAATSSYSDSDGAESVSRSGGQSSGDEWRSAFDGTSNAPQNGDAGSRSRRTPSRMPPAPPGSGQKS</sequence>
<keyword evidence="12" id="KW-0378">Hydrolase</keyword>
<comment type="similarity">
    <text evidence="5 28">Belongs to the chloride channel (TC 2.A.49) family.</text>
</comment>
<keyword evidence="20 28" id="KW-0472">Membrane</keyword>
<evidence type="ECO:0000256" key="2">
    <source>
        <dbReference type="ARBA" id="ARBA00004141"/>
    </source>
</evidence>
<evidence type="ECO:0000256" key="15">
    <source>
        <dbReference type="ARBA" id="ARBA00022990"/>
    </source>
</evidence>
<evidence type="ECO:0000256" key="27">
    <source>
        <dbReference type="PROSITE-ProRule" id="PRU00703"/>
    </source>
</evidence>
<dbReference type="InterPro" id="IPR019762">
    <property type="entry name" value="Dynamin_GTPase_CS"/>
</dbReference>
<feature type="compositionally biased region" description="Basic and acidic residues" evidence="29">
    <location>
        <begin position="1234"/>
        <end position="1245"/>
    </location>
</feature>
<feature type="domain" description="Dynamin-type G" evidence="33">
    <location>
        <begin position="746"/>
        <end position="1036"/>
    </location>
</feature>
<dbReference type="FunFam" id="1.10.3080.10:FF:000004">
    <property type="entry name" value="Chloride channel ClC3"/>
    <property type="match status" value="1"/>
</dbReference>
<evidence type="ECO:0000256" key="18">
    <source>
        <dbReference type="ARBA" id="ARBA00023122"/>
    </source>
</evidence>
<keyword evidence="7" id="KW-0963">Cytoplasm</keyword>
<evidence type="ECO:0000256" key="13">
    <source>
        <dbReference type="ARBA" id="ARBA00022882"/>
    </source>
</evidence>
<evidence type="ECO:0000256" key="9">
    <source>
        <dbReference type="ARBA" id="ARBA00022701"/>
    </source>
</evidence>
<evidence type="ECO:0000256" key="20">
    <source>
        <dbReference type="ARBA" id="ARBA00023136"/>
    </source>
</evidence>
<dbReference type="InterPro" id="IPR014743">
    <property type="entry name" value="Cl-channel_core"/>
</dbReference>
<dbReference type="CDD" id="cd00821">
    <property type="entry name" value="PH"/>
    <property type="match status" value="1"/>
</dbReference>
<dbReference type="InterPro" id="IPR051280">
    <property type="entry name" value="Cl-channel/antiporter"/>
</dbReference>
<feature type="compositionally biased region" description="Basic and acidic residues" evidence="29">
    <location>
        <begin position="1278"/>
        <end position="1291"/>
    </location>
</feature>
<dbReference type="Pfam" id="PF00654">
    <property type="entry name" value="Voltage_CLC"/>
    <property type="match status" value="1"/>
</dbReference>
<dbReference type="PRINTS" id="PR00762">
    <property type="entry name" value="CLCHANNEL"/>
</dbReference>
<dbReference type="Pfam" id="PF00571">
    <property type="entry name" value="CBS"/>
    <property type="match status" value="1"/>
</dbReference>
<dbReference type="GO" id="GO:0005247">
    <property type="term" value="F:voltage-gated chloride channel activity"/>
    <property type="evidence" value="ECO:0007669"/>
    <property type="project" value="InterPro"/>
</dbReference>
<comment type="catalytic activity">
    <reaction evidence="26">
        <text>GTP + H2O = GDP + phosphate + H(+)</text>
        <dbReference type="Rhea" id="RHEA:19669"/>
        <dbReference type="ChEBI" id="CHEBI:15377"/>
        <dbReference type="ChEBI" id="CHEBI:15378"/>
        <dbReference type="ChEBI" id="CHEBI:37565"/>
        <dbReference type="ChEBI" id="CHEBI:43474"/>
        <dbReference type="ChEBI" id="CHEBI:58189"/>
        <dbReference type="EC" id="3.6.5.5"/>
    </reaction>
</comment>
<evidence type="ECO:0000256" key="21">
    <source>
        <dbReference type="ARBA" id="ARBA00023173"/>
    </source>
</evidence>
<comment type="caution">
    <text evidence="28">Lacks conserved residue(s) required for the propagation of feature annotation.</text>
</comment>
<keyword evidence="9" id="KW-0493">Microtubule</keyword>
<evidence type="ECO:0000259" key="33">
    <source>
        <dbReference type="PROSITE" id="PS51718"/>
    </source>
</evidence>
<dbReference type="PROSITE" id="PS51371">
    <property type="entry name" value="CBS"/>
    <property type="match status" value="1"/>
</dbReference>
<dbReference type="SUPFAM" id="SSF50729">
    <property type="entry name" value="PH domain-like"/>
    <property type="match status" value="1"/>
</dbReference>
<dbReference type="GO" id="GO:0005525">
    <property type="term" value="F:GTP binding"/>
    <property type="evidence" value="ECO:0007669"/>
    <property type="project" value="UniProtKB-KW"/>
</dbReference>
<keyword evidence="11" id="KW-0547">Nucleotide-binding</keyword>
<evidence type="ECO:0000256" key="12">
    <source>
        <dbReference type="ARBA" id="ARBA00022801"/>
    </source>
</evidence>
<dbReference type="InterPro" id="IPR030381">
    <property type="entry name" value="G_DYNAMIN_dom"/>
</dbReference>
<feature type="transmembrane region" description="Helical" evidence="28">
    <location>
        <begin position="191"/>
        <end position="215"/>
    </location>
</feature>
<evidence type="ECO:0000256" key="23">
    <source>
        <dbReference type="ARBA" id="ARBA00023212"/>
    </source>
</evidence>
<feature type="transmembrane region" description="Helical" evidence="28">
    <location>
        <begin position="318"/>
        <end position="339"/>
    </location>
</feature>
<dbReference type="InterPro" id="IPR011993">
    <property type="entry name" value="PH-like_dom_sf"/>
</dbReference>
<evidence type="ECO:0000313" key="34">
    <source>
        <dbReference type="EMBL" id="WMV12321.1"/>
    </source>
</evidence>
<dbReference type="Pfam" id="PF00350">
    <property type="entry name" value="Dynamin_N"/>
    <property type="match status" value="1"/>
</dbReference>
<keyword evidence="10" id="KW-0677">Repeat</keyword>
<feature type="region of interest" description="Disordered" evidence="29">
    <location>
        <begin position="1559"/>
        <end position="1624"/>
    </location>
</feature>
<dbReference type="CDD" id="cd04591">
    <property type="entry name" value="CBS_pair_voltage-gated_CLC_euk_bac"/>
    <property type="match status" value="1"/>
</dbReference>
<evidence type="ECO:0000256" key="28">
    <source>
        <dbReference type="RuleBase" id="RU361221"/>
    </source>
</evidence>
<feature type="domain" description="CBS" evidence="31">
    <location>
        <begin position="650"/>
        <end position="710"/>
    </location>
</feature>
<organism evidence="34 35">
    <name type="scientific">Solanum verrucosum</name>
    <dbReference type="NCBI Taxonomy" id="315347"/>
    <lineage>
        <taxon>Eukaryota</taxon>
        <taxon>Viridiplantae</taxon>
        <taxon>Streptophyta</taxon>
        <taxon>Embryophyta</taxon>
        <taxon>Tracheophyta</taxon>
        <taxon>Spermatophyta</taxon>
        <taxon>Magnoliopsida</taxon>
        <taxon>eudicotyledons</taxon>
        <taxon>Gunneridae</taxon>
        <taxon>Pentapetalae</taxon>
        <taxon>asterids</taxon>
        <taxon>lamiids</taxon>
        <taxon>Solanales</taxon>
        <taxon>Solanaceae</taxon>
        <taxon>Solanoideae</taxon>
        <taxon>Solaneae</taxon>
        <taxon>Solanum</taxon>
    </lineage>
</organism>
<keyword evidence="24 28" id="KW-0868">Chloride</keyword>
<dbReference type="PROSITE" id="PS51718">
    <property type="entry name" value="G_DYNAMIN_2"/>
    <property type="match status" value="1"/>
</dbReference>
<feature type="compositionally biased region" description="Polar residues" evidence="29">
    <location>
        <begin position="1574"/>
        <end position="1583"/>
    </location>
</feature>
<feature type="transmembrane region" description="Helical" evidence="28">
    <location>
        <begin position="398"/>
        <end position="419"/>
    </location>
</feature>
<keyword evidence="21" id="KW-0869">Chloride channel</keyword>
<dbReference type="PROSITE" id="PS51388">
    <property type="entry name" value="GED"/>
    <property type="match status" value="1"/>
</dbReference>
<accession>A0AAF0TBA6</accession>
<feature type="domain" description="PH" evidence="30">
    <location>
        <begin position="1303"/>
        <end position="1427"/>
    </location>
</feature>
<evidence type="ECO:0000256" key="1">
    <source>
        <dbReference type="ARBA" id="ARBA00004132"/>
    </source>
</evidence>
<keyword evidence="8 28" id="KW-0812">Transmembrane</keyword>
<dbReference type="PROSITE" id="PS50003">
    <property type="entry name" value="PH_DOMAIN"/>
    <property type="match status" value="1"/>
</dbReference>
<comment type="subcellular location">
    <subcellularLocation>
        <location evidence="3">Cytoplasm</location>
        <location evidence="3">Cytoskeleton</location>
    </subcellularLocation>
    <subcellularLocation>
        <location evidence="1">Cytoplasmic vesicle</location>
        <location evidence="1">Clathrin-coated vesicle</location>
    </subcellularLocation>
    <subcellularLocation>
        <location evidence="4">Endomembrane system</location>
    </subcellularLocation>
    <subcellularLocation>
        <location evidence="2 28">Membrane</location>
        <topology evidence="2 28">Multi-pass membrane protein</topology>
    </subcellularLocation>
</comment>
<evidence type="ECO:0000256" key="17">
    <source>
        <dbReference type="ARBA" id="ARBA00023065"/>
    </source>
</evidence>
<dbReference type="FunFam" id="2.30.29.30:FF:000212">
    <property type="entry name" value="Dynamin-2A"/>
    <property type="match status" value="1"/>
</dbReference>
<dbReference type="Pfam" id="PF00169">
    <property type="entry name" value="PH"/>
    <property type="match status" value="1"/>
</dbReference>
<dbReference type="Pfam" id="PF01031">
    <property type="entry name" value="Dynamin_M"/>
    <property type="match status" value="1"/>
</dbReference>
<evidence type="ECO:0000256" key="14">
    <source>
        <dbReference type="ARBA" id="ARBA00022989"/>
    </source>
</evidence>
<dbReference type="Proteomes" id="UP001234989">
    <property type="component" value="Chromosome 1"/>
</dbReference>
<dbReference type="InterPro" id="IPR046342">
    <property type="entry name" value="CBS_dom_sf"/>
</dbReference>
<feature type="transmembrane region" description="Helical" evidence="28">
    <location>
        <begin position="278"/>
        <end position="298"/>
    </location>
</feature>
<dbReference type="PANTHER" id="PTHR11689:SF167">
    <property type="entry name" value="CHLORIDE CHANNEL PROTEIN"/>
    <property type="match status" value="1"/>
</dbReference>
<gene>
    <name evidence="34" type="ORF">MTR67_005706</name>
</gene>
<dbReference type="Gene3D" id="1.10.3080.10">
    <property type="entry name" value="Clc chloride channel"/>
    <property type="match status" value="1"/>
</dbReference>
<feature type="compositionally biased region" description="Basic and acidic residues" evidence="29">
    <location>
        <begin position="1364"/>
        <end position="1375"/>
    </location>
</feature>
<keyword evidence="22" id="KW-0505">Motor protein</keyword>
<dbReference type="InterPro" id="IPR045063">
    <property type="entry name" value="Dynamin_N"/>
</dbReference>
<evidence type="ECO:0000256" key="4">
    <source>
        <dbReference type="ARBA" id="ARBA00004308"/>
    </source>
</evidence>
<dbReference type="InterPro" id="IPR002251">
    <property type="entry name" value="Cl_channel_pln"/>
</dbReference>
<evidence type="ECO:0000313" key="35">
    <source>
        <dbReference type="Proteomes" id="UP001234989"/>
    </source>
</evidence>
<dbReference type="InterPro" id="IPR001401">
    <property type="entry name" value="Dynamin_GTPase"/>
</dbReference>
<dbReference type="SUPFAM" id="SSF54631">
    <property type="entry name" value="CBS-domain pair"/>
    <property type="match status" value="1"/>
</dbReference>
<feature type="region of interest" description="Disordered" evidence="29">
    <location>
        <begin position="1356"/>
        <end position="1385"/>
    </location>
</feature>
<dbReference type="SUPFAM" id="SSF81340">
    <property type="entry name" value="Clc chloride channel"/>
    <property type="match status" value="1"/>
</dbReference>
<keyword evidence="18 27" id="KW-0129">CBS domain</keyword>
<evidence type="ECO:0000256" key="26">
    <source>
        <dbReference type="ARBA" id="ARBA00048040"/>
    </source>
</evidence>
<evidence type="ECO:0000256" key="25">
    <source>
        <dbReference type="ARBA" id="ARBA00023329"/>
    </source>
</evidence>
<keyword evidence="19" id="KW-0342">GTP-binding</keyword>
<dbReference type="SMART" id="SM00053">
    <property type="entry name" value="DYNc"/>
    <property type="match status" value="1"/>
</dbReference>
<feature type="transmembrane region" description="Helical" evidence="28">
    <location>
        <begin position="79"/>
        <end position="104"/>
    </location>
</feature>
<dbReference type="FunFam" id="1.20.120.1240:FF:000011">
    <property type="entry name" value="Dynamin-2A"/>
    <property type="match status" value="1"/>
</dbReference>
<dbReference type="InterPro" id="IPR000644">
    <property type="entry name" value="CBS_dom"/>
</dbReference>
<dbReference type="EMBL" id="CP133612">
    <property type="protein sequence ID" value="WMV12321.1"/>
    <property type="molecule type" value="Genomic_DNA"/>
</dbReference>
<keyword evidence="23" id="KW-0206">Cytoskeleton</keyword>
<dbReference type="Gene3D" id="1.20.120.1240">
    <property type="entry name" value="Dynamin, middle domain"/>
    <property type="match status" value="1"/>
</dbReference>
<evidence type="ECO:0000256" key="5">
    <source>
        <dbReference type="ARBA" id="ARBA00009476"/>
    </source>
</evidence>
<dbReference type="GO" id="GO:0003924">
    <property type="term" value="F:GTPase activity"/>
    <property type="evidence" value="ECO:0007669"/>
    <property type="project" value="InterPro"/>
</dbReference>
<keyword evidence="25" id="KW-0968">Cytoplasmic vesicle</keyword>
<dbReference type="Pfam" id="PF02212">
    <property type="entry name" value="GED"/>
    <property type="match status" value="1"/>
</dbReference>
<keyword evidence="16" id="KW-0175">Coiled coil</keyword>
<dbReference type="GO" id="GO:0016192">
    <property type="term" value="P:vesicle-mediated transport"/>
    <property type="evidence" value="ECO:0007669"/>
    <property type="project" value="UniProtKB-ARBA"/>
</dbReference>
<dbReference type="PANTHER" id="PTHR11689">
    <property type="entry name" value="CHLORIDE CHANNEL PROTEIN CLC FAMILY MEMBER"/>
    <property type="match status" value="1"/>
</dbReference>
<proteinExistence type="inferred from homology"/>
<keyword evidence="35" id="KW-1185">Reference proteome</keyword>
<dbReference type="GO" id="GO:0009705">
    <property type="term" value="C:plant-type vacuole membrane"/>
    <property type="evidence" value="ECO:0007669"/>
    <property type="project" value="TreeGrafter"/>
</dbReference>
<dbReference type="PROSITE" id="PS00410">
    <property type="entry name" value="G_DYNAMIN_1"/>
    <property type="match status" value="1"/>
</dbReference>
<keyword evidence="14 28" id="KW-1133">Transmembrane helix</keyword>
<name>A0AAF0TBA6_SOLVR</name>
<dbReference type="FunFam" id="1.20.120.1240:FF:000017">
    <property type="entry name" value="Dynamin-2A"/>
    <property type="match status" value="1"/>
</dbReference>
<feature type="region of interest" description="Disordered" evidence="29">
    <location>
        <begin position="1433"/>
        <end position="1460"/>
    </location>
</feature>
<evidence type="ECO:0000256" key="10">
    <source>
        <dbReference type="ARBA" id="ARBA00022737"/>
    </source>
</evidence>
<dbReference type="InterPro" id="IPR001807">
    <property type="entry name" value="ClC"/>
</dbReference>
<dbReference type="InterPro" id="IPR001849">
    <property type="entry name" value="PH_domain"/>
</dbReference>
<dbReference type="SMART" id="SM00116">
    <property type="entry name" value="CBS"/>
    <property type="match status" value="2"/>
</dbReference>
<evidence type="ECO:0000256" key="7">
    <source>
        <dbReference type="ARBA" id="ARBA00022490"/>
    </source>
</evidence>
<evidence type="ECO:0000256" key="11">
    <source>
        <dbReference type="ARBA" id="ARBA00022741"/>
    </source>
</evidence>
<evidence type="ECO:0000259" key="32">
    <source>
        <dbReference type="PROSITE" id="PS51388"/>
    </source>
</evidence>
<dbReference type="Gene3D" id="2.30.29.30">
    <property type="entry name" value="Pleckstrin-homology domain (PH domain)/Phosphotyrosine-binding domain (PTB)"/>
    <property type="match status" value="1"/>
</dbReference>
<keyword evidence="13" id="KW-0851">Voltage-gated channel</keyword>
<evidence type="ECO:0000256" key="8">
    <source>
        <dbReference type="ARBA" id="ARBA00022692"/>
    </source>
</evidence>
<dbReference type="Gene3D" id="3.10.580.10">
    <property type="entry name" value="CBS-domain"/>
    <property type="match status" value="1"/>
</dbReference>
<dbReference type="GO" id="GO:0030136">
    <property type="term" value="C:clathrin-coated vesicle"/>
    <property type="evidence" value="ECO:0007669"/>
    <property type="project" value="UniProtKB-SubCell"/>
</dbReference>
<feature type="transmembrane region" description="Helical" evidence="28">
    <location>
        <begin position="124"/>
        <end position="147"/>
    </location>
</feature>
<keyword evidence="17 28" id="KW-0406">Ion transport</keyword>
<dbReference type="PRINTS" id="PR01120">
    <property type="entry name" value="CLCHANNELPLT"/>
</dbReference>
<dbReference type="InterPro" id="IPR003130">
    <property type="entry name" value="GED"/>
</dbReference>
<dbReference type="GO" id="GO:0005874">
    <property type="term" value="C:microtubule"/>
    <property type="evidence" value="ECO:0007669"/>
    <property type="project" value="UniProtKB-KW"/>
</dbReference>